<organism evidence="3 5">
    <name type="scientific">Xanthomonas citri pv. citri</name>
    <dbReference type="NCBI Taxonomy" id="611301"/>
    <lineage>
        <taxon>Bacteria</taxon>
        <taxon>Pseudomonadati</taxon>
        <taxon>Pseudomonadota</taxon>
        <taxon>Gammaproteobacteria</taxon>
        <taxon>Lysobacterales</taxon>
        <taxon>Lysobacteraceae</taxon>
        <taxon>Xanthomonas</taxon>
    </lineage>
</organism>
<dbReference type="KEGG" id="xcr:J163_00991"/>
<dbReference type="SMART" id="SM00108">
    <property type="entry name" value="B_lectin"/>
    <property type="match status" value="1"/>
</dbReference>
<accession>A0A0U5FAP3</accession>
<comment type="caution">
    <text evidence="3">The sequence shown here is derived from an EMBL/GenBank/DDBJ whole genome shotgun (WGS) entry which is preliminary data.</text>
</comment>
<dbReference type="GeneID" id="66913382"/>
<dbReference type="PROSITE" id="PS51257">
    <property type="entry name" value="PROKAR_LIPOPROTEIN"/>
    <property type="match status" value="1"/>
</dbReference>
<feature type="signal peptide" evidence="1">
    <location>
        <begin position="1"/>
        <end position="21"/>
    </location>
</feature>
<dbReference type="AlphaFoldDB" id="A0A0U5FAP3"/>
<dbReference type="EMBL" id="JAABFR010001479">
    <property type="protein sequence ID" value="MBD4338155.1"/>
    <property type="molecule type" value="Genomic_DNA"/>
</dbReference>
<proteinExistence type="predicted"/>
<keyword evidence="5" id="KW-1185">Reference proteome</keyword>
<reference evidence="4" key="2">
    <citation type="submission" date="2020-01" db="EMBL/GenBank/DDBJ databases">
        <authorList>
            <person name="Richard D."/>
        </authorList>
    </citation>
    <scope>NUCLEOTIDE SEQUENCE</scope>
    <source>
        <strain evidence="4">JP541</strain>
    </source>
</reference>
<dbReference type="KEGG" id="xcu:J159_00992"/>
<name>A0A0U5FAP3_XANCI</name>
<evidence type="ECO:0000259" key="2">
    <source>
        <dbReference type="PROSITE" id="PS50927"/>
    </source>
</evidence>
<dbReference type="RefSeq" id="WP_005918793.1">
    <property type="nucleotide sequence ID" value="NZ_CAVLHM010000051.1"/>
</dbReference>
<feature type="chain" id="PRO_5044547386" description="Bulb-type lectin domain-containing protein" evidence="1">
    <location>
        <begin position="22"/>
        <end position="269"/>
    </location>
</feature>
<evidence type="ECO:0000313" key="5">
    <source>
        <dbReference type="Proteomes" id="UP000052230"/>
    </source>
</evidence>
<gene>
    <name evidence="4" type="ORF">GUH15_19300</name>
    <name evidence="3" type="ORF">XAC3562_120111</name>
</gene>
<dbReference type="InterPro" id="IPR036426">
    <property type="entry name" value="Bulb-type_lectin_dom_sf"/>
</dbReference>
<evidence type="ECO:0000313" key="3">
    <source>
        <dbReference type="EMBL" id="CEG14644.1"/>
    </source>
</evidence>
<reference evidence="3 5" key="1">
    <citation type="submission" date="2014-09" db="EMBL/GenBank/DDBJ databases">
        <authorList>
            <person name="Regsiter A."/>
        </authorList>
    </citation>
    <scope>NUCLEOTIDE SEQUENCE [LARGE SCALE GENOMIC DNA]</scope>
</reference>
<feature type="domain" description="Bulb-type lectin" evidence="2">
    <location>
        <begin position="161"/>
        <end position="269"/>
    </location>
</feature>
<dbReference type="Proteomes" id="UP000052230">
    <property type="component" value="Unassembled WGS sequence"/>
</dbReference>
<dbReference type="EMBL" id="CCXZ01000024">
    <property type="protein sequence ID" value="CEG14644.1"/>
    <property type="molecule type" value="Genomic_DNA"/>
</dbReference>
<evidence type="ECO:0000256" key="1">
    <source>
        <dbReference type="SAM" id="SignalP"/>
    </source>
</evidence>
<protein>
    <recommendedName>
        <fullName evidence="2">Bulb-type lectin domain-containing protein</fullName>
    </recommendedName>
</protein>
<dbReference type="InterPro" id="IPR001480">
    <property type="entry name" value="Bulb-type_lectin_dom"/>
</dbReference>
<dbReference type="OMA" id="TIACGQV"/>
<dbReference type="KEGG" id="xcf:J172_00986"/>
<dbReference type="Proteomes" id="UP000653002">
    <property type="component" value="Unassembled WGS sequence"/>
</dbReference>
<dbReference type="KEGG" id="xcm:J164_00991"/>
<dbReference type="SMR" id="A0A0U5FAP3"/>
<keyword evidence="1" id="KW-0732">Signal</keyword>
<dbReference type="PROSITE" id="PS50927">
    <property type="entry name" value="BULB_LECTIN"/>
    <property type="match status" value="2"/>
</dbReference>
<dbReference type="KEGG" id="xcn:J169_00991"/>
<dbReference type="Gene3D" id="2.90.10.30">
    <property type="match status" value="2"/>
</dbReference>
<feature type="domain" description="Bulb-type lectin" evidence="2">
    <location>
        <begin position="29"/>
        <end position="155"/>
    </location>
</feature>
<evidence type="ECO:0000313" key="4">
    <source>
        <dbReference type="EMBL" id="MBD4338155.1"/>
    </source>
</evidence>
<dbReference type="SUPFAM" id="SSF51110">
    <property type="entry name" value="alpha-D-mannose-specific plant lectins"/>
    <property type="match status" value="2"/>
</dbReference>
<sequence length="269" mass="28092">MRKLNIVLGLAATIACGQVNAQMLRANFPGQLNQGNRLVPEETLTSPNGAYSLKFLADGSLRLYRNSDNRQTWVASSGQVSQGDSFSFLPTGATGTRPSRCAGLQKNGASGGSLFRTCAPSSVVGMVQDAYFAVQDDGNLVVYGFGPAWRATGEFPNGLDGIAFPPGTVFTKGSSFQTSNGSARLDFTASGNLELYAGGSLKWQSGTAGSGENAVMQGDGNFVIYNSAGSPVWSTGTQGTDPYLSLSTNGALAVLFRVSGRNGVLWSLR</sequence>
<dbReference type="KEGG" id="xcw:J162_00991"/>